<keyword evidence="4" id="KW-1185">Reference proteome</keyword>
<dbReference type="EMBL" id="BDGG01000010">
    <property type="protein sequence ID" value="GAV03893.1"/>
    <property type="molecule type" value="Genomic_DNA"/>
</dbReference>
<evidence type="ECO:0000256" key="1">
    <source>
        <dbReference type="SAM" id="MobiDB-lite"/>
    </source>
</evidence>
<name>A0A1D1VUL1_RAMVA</name>
<protein>
    <submittedName>
        <fullName evidence="3">Uncharacterized protein</fullName>
    </submittedName>
</protein>
<evidence type="ECO:0000313" key="4">
    <source>
        <dbReference type="Proteomes" id="UP000186922"/>
    </source>
</evidence>
<dbReference type="Proteomes" id="UP000186922">
    <property type="component" value="Unassembled WGS sequence"/>
</dbReference>
<organism evidence="3 4">
    <name type="scientific">Ramazzottius varieornatus</name>
    <name type="common">Water bear</name>
    <name type="synonym">Tardigrade</name>
    <dbReference type="NCBI Taxonomy" id="947166"/>
    <lineage>
        <taxon>Eukaryota</taxon>
        <taxon>Metazoa</taxon>
        <taxon>Ecdysozoa</taxon>
        <taxon>Tardigrada</taxon>
        <taxon>Eutardigrada</taxon>
        <taxon>Parachela</taxon>
        <taxon>Hypsibioidea</taxon>
        <taxon>Ramazzottiidae</taxon>
        <taxon>Ramazzottius</taxon>
    </lineage>
</organism>
<evidence type="ECO:0000256" key="2">
    <source>
        <dbReference type="SAM" id="SignalP"/>
    </source>
</evidence>
<keyword evidence="2" id="KW-0732">Signal</keyword>
<proteinExistence type="predicted"/>
<feature type="signal peptide" evidence="2">
    <location>
        <begin position="1"/>
        <end position="19"/>
    </location>
</feature>
<gene>
    <name evidence="3" type="primary">RvY_14261-1</name>
    <name evidence="3" type="synonym">RvY_14261.1</name>
    <name evidence="3" type="ORF">RvY_14261</name>
</gene>
<reference evidence="3 4" key="1">
    <citation type="journal article" date="2016" name="Nat. Commun.">
        <title>Extremotolerant tardigrade genome and improved radiotolerance of human cultured cells by tardigrade-unique protein.</title>
        <authorList>
            <person name="Hashimoto T."/>
            <person name="Horikawa D.D."/>
            <person name="Saito Y."/>
            <person name="Kuwahara H."/>
            <person name="Kozuka-Hata H."/>
            <person name="Shin-I T."/>
            <person name="Minakuchi Y."/>
            <person name="Ohishi K."/>
            <person name="Motoyama A."/>
            <person name="Aizu T."/>
            <person name="Enomoto A."/>
            <person name="Kondo K."/>
            <person name="Tanaka S."/>
            <person name="Hara Y."/>
            <person name="Koshikawa S."/>
            <person name="Sagara H."/>
            <person name="Miura T."/>
            <person name="Yokobori S."/>
            <person name="Miyagawa K."/>
            <person name="Suzuki Y."/>
            <person name="Kubo T."/>
            <person name="Oyama M."/>
            <person name="Kohara Y."/>
            <person name="Fujiyama A."/>
            <person name="Arakawa K."/>
            <person name="Katayama T."/>
            <person name="Toyoda A."/>
            <person name="Kunieda T."/>
        </authorList>
    </citation>
    <scope>NUCLEOTIDE SEQUENCE [LARGE SCALE GENOMIC DNA]</scope>
    <source>
        <strain evidence="3 4">YOKOZUNA-1</strain>
    </source>
</reference>
<feature type="region of interest" description="Disordered" evidence="1">
    <location>
        <begin position="76"/>
        <end position="98"/>
    </location>
</feature>
<sequence length="226" mass="23281">MLALLIVLLALSSVKMSAAIPILVAFNVSTTTIPVDVVSSTVVPVDFSSSSTNLPARSMDLTATTGVMQIVLTSTNAPTSKEVPSSSPSNPDHVTSNAERTDVVVVVPAVKARELSQEGTGDIQTDVATMPRNDSVVAANSQPTVTGTAIVPAVQLPAGSIIINPPKDVQPVHQPTVVNGQPLPASSFPVNQPPPLTPKIAPTFVLAEPVQGPAVGIPTGTQQRFF</sequence>
<dbReference type="AlphaFoldDB" id="A0A1D1VUL1"/>
<accession>A0A1D1VUL1</accession>
<evidence type="ECO:0000313" key="3">
    <source>
        <dbReference type="EMBL" id="GAV03893.1"/>
    </source>
</evidence>
<comment type="caution">
    <text evidence="3">The sequence shown here is derived from an EMBL/GenBank/DDBJ whole genome shotgun (WGS) entry which is preliminary data.</text>
</comment>
<feature type="chain" id="PRO_5008898871" evidence="2">
    <location>
        <begin position="20"/>
        <end position="226"/>
    </location>
</feature>